<organism evidence="2 3">
    <name type="scientific">Dendrothele bispora (strain CBS 962.96)</name>
    <dbReference type="NCBI Taxonomy" id="1314807"/>
    <lineage>
        <taxon>Eukaryota</taxon>
        <taxon>Fungi</taxon>
        <taxon>Dikarya</taxon>
        <taxon>Basidiomycota</taxon>
        <taxon>Agaricomycotina</taxon>
        <taxon>Agaricomycetes</taxon>
        <taxon>Agaricomycetidae</taxon>
        <taxon>Agaricales</taxon>
        <taxon>Agaricales incertae sedis</taxon>
        <taxon>Dendrothele</taxon>
    </lineage>
</organism>
<name>A0A4S8KQ69_DENBC</name>
<feature type="region of interest" description="Disordered" evidence="1">
    <location>
        <begin position="1"/>
        <end position="47"/>
    </location>
</feature>
<protein>
    <submittedName>
        <fullName evidence="2">Uncharacterized protein</fullName>
    </submittedName>
</protein>
<evidence type="ECO:0000256" key="1">
    <source>
        <dbReference type="SAM" id="MobiDB-lite"/>
    </source>
</evidence>
<proteinExistence type="predicted"/>
<feature type="compositionally biased region" description="Low complexity" evidence="1">
    <location>
        <begin position="8"/>
        <end position="20"/>
    </location>
</feature>
<gene>
    <name evidence="2" type="ORF">K435DRAFT_812087</name>
</gene>
<accession>A0A4S8KQ69</accession>
<sequence length="241" mass="27201">MSVNISFVGPPDDVPVVGSEASRRSRRKKEEKNAPLPRTSRIPPPPAALSLPAIATLAKFNGIVALEIEFVFDPPAPTPMPPMPVVKGVTEETGRVNFLTSQPFLRYNQKKTAHRTSTRMLPRTMPVMMPGDRVVEEDPDWELEPLGFEGEEGPLGWLEEEEEEEFHGGAGEVLKRLKLRSDCWWVNYWMGKSLSSWCWETSSGPGKMEIGSSVKWKEKEEGGSLVRLLGKKERWWWNRSG</sequence>
<dbReference type="AlphaFoldDB" id="A0A4S8KQ69"/>
<dbReference type="Proteomes" id="UP000297245">
    <property type="component" value="Unassembled WGS sequence"/>
</dbReference>
<evidence type="ECO:0000313" key="2">
    <source>
        <dbReference type="EMBL" id="THU77847.1"/>
    </source>
</evidence>
<reference evidence="2 3" key="1">
    <citation type="journal article" date="2019" name="Nat. Ecol. Evol.">
        <title>Megaphylogeny resolves global patterns of mushroom evolution.</title>
        <authorList>
            <person name="Varga T."/>
            <person name="Krizsan K."/>
            <person name="Foldi C."/>
            <person name="Dima B."/>
            <person name="Sanchez-Garcia M."/>
            <person name="Sanchez-Ramirez S."/>
            <person name="Szollosi G.J."/>
            <person name="Szarkandi J.G."/>
            <person name="Papp V."/>
            <person name="Albert L."/>
            <person name="Andreopoulos W."/>
            <person name="Angelini C."/>
            <person name="Antonin V."/>
            <person name="Barry K.W."/>
            <person name="Bougher N.L."/>
            <person name="Buchanan P."/>
            <person name="Buyck B."/>
            <person name="Bense V."/>
            <person name="Catcheside P."/>
            <person name="Chovatia M."/>
            <person name="Cooper J."/>
            <person name="Damon W."/>
            <person name="Desjardin D."/>
            <person name="Finy P."/>
            <person name="Geml J."/>
            <person name="Haridas S."/>
            <person name="Hughes K."/>
            <person name="Justo A."/>
            <person name="Karasinski D."/>
            <person name="Kautmanova I."/>
            <person name="Kiss B."/>
            <person name="Kocsube S."/>
            <person name="Kotiranta H."/>
            <person name="LaButti K.M."/>
            <person name="Lechner B.E."/>
            <person name="Liimatainen K."/>
            <person name="Lipzen A."/>
            <person name="Lukacs Z."/>
            <person name="Mihaltcheva S."/>
            <person name="Morgado L.N."/>
            <person name="Niskanen T."/>
            <person name="Noordeloos M.E."/>
            <person name="Ohm R.A."/>
            <person name="Ortiz-Santana B."/>
            <person name="Ovrebo C."/>
            <person name="Racz N."/>
            <person name="Riley R."/>
            <person name="Savchenko A."/>
            <person name="Shiryaev A."/>
            <person name="Soop K."/>
            <person name="Spirin V."/>
            <person name="Szebenyi C."/>
            <person name="Tomsovsky M."/>
            <person name="Tulloss R.E."/>
            <person name="Uehling J."/>
            <person name="Grigoriev I.V."/>
            <person name="Vagvolgyi C."/>
            <person name="Papp T."/>
            <person name="Martin F.M."/>
            <person name="Miettinen O."/>
            <person name="Hibbett D.S."/>
            <person name="Nagy L.G."/>
        </authorList>
    </citation>
    <scope>NUCLEOTIDE SEQUENCE [LARGE SCALE GENOMIC DNA]</scope>
    <source>
        <strain evidence="2 3">CBS 962.96</strain>
    </source>
</reference>
<keyword evidence="3" id="KW-1185">Reference proteome</keyword>
<dbReference type="EMBL" id="ML180324">
    <property type="protein sequence ID" value="THU77847.1"/>
    <property type="molecule type" value="Genomic_DNA"/>
</dbReference>
<evidence type="ECO:0000313" key="3">
    <source>
        <dbReference type="Proteomes" id="UP000297245"/>
    </source>
</evidence>